<feature type="compositionally biased region" description="Basic and acidic residues" evidence="2">
    <location>
        <begin position="1"/>
        <end position="18"/>
    </location>
</feature>
<dbReference type="PANTHER" id="PTHR22946">
    <property type="entry name" value="DIENELACTONE HYDROLASE DOMAIN-CONTAINING PROTEIN-RELATED"/>
    <property type="match status" value="1"/>
</dbReference>
<keyword evidence="3" id="KW-0472">Membrane</keyword>
<dbReference type="EMBL" id="CDMZ01001486">
    <property type="protein sequence ID" value="CEM33296.1"/>
    <property type="molecule type" value="Genomic_DNA"/>
</dbReference>
<keyword evidence="1" id="KW-0378">Hydrolase</keyword>
<dbReference type="PANTHER" id="PTHR22946:SF9">
    <property type="entry name" value="POLYKETIDE TRANSFERASE AF380"/>
    <property type="match status" value="1"/>
</dbReference>
<dbReference type="GO" id="GO:0016788">
    <property type="term" value="F:hydrolase activity, acting on ester bonds"/>
    <property type="evidence" value="ECO:0007669"/>
    <property type="project" value="UniProtKB-ARBA"/>
</dbReference>
<dbReference type="AlphaFoldDB" id="A0A0G4GRU0"/>
<protein>
    <submittedName>
        <fullName evidence="4">Uncharacterized protein</fullName>
    </submittedName>
</protein>
<accession>A0A0G4GRU0</accession>
<name>A0A0G4GRU0_9ALVE</name>
<evidence type="ECO:0000256" key="2">
    <source>
        <dbReference type="SAM" id="MobiDB-lite"/>
    </source>
</evidence>
<dbReference type="PhylomeDB" id="A0A0G4GRU0"/>
<evidence type="ECO:0000313" key="4">
    <source>
        <dbReference type="EMBL" id="CEM33296.1"/>
    </source>
</evidence>
<keyword evidence="3" id="KW-1133">Transmembrane helix</keyword>
<evidence type="ECO:0000256" key="3">
    <source>
        <dbReference type="SAM" id="Phobius"/>
    </source>
</evidence>
<feature type="region of interest" description="Disordered" evidence="2">
    <location>
        <begin position="1"/>
        <end position="38"/>
    </location>
</feature>
<gene>
    <name evidence="4" type="ORF">Cvel_23106</name>
</gene>
<dbReference type="InterPro" id="IPR029058">
    <property type="entry name" value="AB_hydrolase_fold"/>
</dbReference>
<dbReference type="SUPFAM" id="SSF53474">
    <property type="entry name" value="alpha/beta-Hydrolases"/>
    <property type="match status" value="1"/>
</dbReference>
<dbReference type="Gene3D" id="3.40.50.1820">
    <property type="entry name" value="alpha/beta hydrolase"/>
    <property type="match status" value="1"/>
</dbReference>
<dbReference type="VEuPathDB" id="CryptoDB:Cvel_23106"/>
<proteinExistence type="predicted"/>
<feature type="transmembrane region" description="Helical" evidence="3">
    <location>
        <begin position="57"/>
        <end position="76"/>
    </location>
</feature>
<reference evidence="4" key="1">
    <citation type="submission" date="2014-11" db="EMBL/GenBank/DDBJ databases">
        <authorList>
            <person name="Otto D Thomas"/>
            <person name="Naeem Raeece"/>
        </authorList>
    </citation>
    <scope>NUCLEOTIDE SEQUENCE</scope>
</reference>
<organism evidence="4">
    <name type="scientific">Chromera velia CCMP2878</name>
    <dbReference type="NCBI Taxonomy" id="1169474"/>
    <lineage>
        <taxon>Eukaryota</taxon>
        <taxon>Sar</taxon>
        <taxon>Alveolata</taxon>
        <taxon>Colpodellida</taxon>
        <taxon>Chromeraceae</taxon>
        <taxon>Chromera</taxon>
    </lineage>
</organism>
<feature type="compositionally biased region" description="Polar residues" evidence="2">
    <location>
        <begin position="24"/>
        <end position="38"/>
    </location>
</feature>
<dbReference type="InterPro" id="IPR050261">
    <property type="entry name" value="FrsA_esterase"/>
</dbReference>
<evidence type="ECO:0000256" key="1">
    <source>
        <dbReference type="ARBA" id="ARBA00022801"/>
    </source>
</evidence>
<sequence>MPPKEDKELRQRKGKAEGEVPQTGEDSPSAGKSKSQAKGGSIYNDIFLFKALGLRDWGIFWFIISCLLLLFAWRPIDQMAGFDEFKWVRNEVNDMGEVKLPGGIIRRGLRFPSSVSTGGEELFAWLYSPADPEKNFKGMPKPPIVVTSGGLGTQIQGFMERSSERLVKGGMAVLAFDYRNFGGSDGEPRHLVDPELQLEDWMDAVAFARSSEEVGGVADTSKLILYGTSLSGAHVLAVAAKLGREGGEGAAPSAVLSLVPYIEQLDGYGIMTFIKERGWHASGRLFWAALSGMFRDGLRRLTGGAVAPSEVQIRLMAVQPGLSFLEGCGSACDILEDLRHGKLADDALNADLGLMMRTPEEAAFYVSRVDSRTSLEKVHGGWRNWTPARSLYYLSKYKPSKLLEGLKSPVFIQSAREDDVCPPERHREIAARLSAVGELGALGVRHVEWSGGHWSVYIGWLFDRVWEDFFDFLKEKVN</sequence>
<keyword evidence="3" id="KW-0812">Transmembrane</keyword>